<dbReference type="Proteomes" id="UP000799777">
    <property type="component" value="Unassembled WGS sequence"/>
</dbReference>
<dbReference type="Gene3D" id="3.30.60.90">
    <property type="match status" value="1"/>
</dbReference>
<keyword evidence="3" id="KW-0862">Zinc</keyword>
<dbReference type="EMBL" id="ML978239">
    <property type="protein sequence ID" value="KAF2026627.1"/>
    <property type="molecule type" value="Genomic_DNA"/>
</dbReference>
<evidence type="ECO:0000256" key="3">
    <source>
        <dbReference type="ARBA" id="ARBA00022833"/>
    </source>
</evidence>
<evidence type="ECO:0008006" key="8">
    <source>
        <dbReference type="Google" id="ProtNLM"/>
    </source>
</evidence>
<keyword evidence="5" id="KW-0472">Membrane</keyword>
<dbReference type="GO" id="GO:0008270">
    <property type="term" value="F:zinc ion binding"/>
    <property type="evidence" value="ECO:0007669"/>
    <property type="project" value="UniProtKB-KW"/>
</dbReference>
<evidence type="ECO:0000256" key="5">
    <source>
        <dbReference type="SAM" id="Phobius"/>
    </source>
</evidence>
<dbReference type="SUPFAM" id="SSF57850">
    <property type="entry name" value="RING/U-box"/>
    <property type="match status" value="1"/>
</dbReference>
<evidence type="ECO:0000256" key="2">
    <source>
        <dbReference type="ARBA" id="ARBA00022771"/>
    </source>
</evidence>
<gene>
    <name evidence="6" type="ORF">EK21DRAFT_92182</name>
</gene>
<evidence type="ECO:0000313" key="6">
    <source>
        <dbReference type="EMBL" id="KAF2026627.1"/>
    </source>
</evidence>
<organism evidence="6 7">
    <name type="scientific">Setomelanomma holmii</name>
    <dbReference type="NCBI Taxonomy" id="210430"/>
    <lineage>
        <taxon>Eukaryota</taxon>
        <taxon>Fungi</taxon>
        <taxon>Dikarya</taxon>
        <taxon>Ascomycota</taxon>
        <taxon>Pezizomycotina</taxon>
        <taxon>Dothideomycetes</taxon>
        <taxon>Pleosporomycetidae</taxon>
        <taxon>Pleosporales</taxon>
        <taxon>Pleosporineae</taxon>
        <taxon>Phaeosphaeriaceae</taxon>
        <taxon>Setomelanomma</taxon>
    </lineage>
</organism>
<name>A0A9P4LJI0_9PLEO</name>
<reference evidence="6" key="1">
    <citation type="journal article" date="2020" name="Stud. Mycol.">
        <title>101 Dothideomycetes genomes: a test case for predicting lifestyles and emergence of pathogens.</title>
        <authorList>
            <person name="Haridas S."/>
            <person name="Albert R."/>
            <person name="Binder M."/>
            <person name="Bloem J."/>
            <person name="Labutti K."/>
            <person name="Salamov A."/>
            <person name="Andreopoulos B."/>
            <person name="Baker S."/>
            <person name="Barry K."/>
            <person name="Bills G."/>
            <person name="Bluhm B."/>
            <person name="Cannon C."/>
            <person name="Castanera R."/>
            <person name="Culley D."/>
            <person name="Daum C."/>
            <person name="Ezra D."/>
            <person name="Gonzalez J."/>
            <person name="Henrissat B."/>
            <person name="Kuo A."/>
            <person name="Liang C."/>
            <person name="Lipzen A."/>
            <person name="Lutzoni F."/>
            <person name="Magnuson J."/>
            <person name="Mondo S."/>
            <person name="Nolan M."/>
            <person name="Ohm R."/>
            <person name="Pangilinan J."/>
            <person name="Park H.-J."/>
            <person name="Ramirez L."/>
            <person name="Alfaro M."/>
            <person name="Sun H."/>
            <person name="Tritt A."/>
            <person name="Yoshinaga Y."/>
            <person name="Zwiers L.-H."/>
            <person name="Turgeon B."/>
            <person name="Goodwin S."/>
            <person name="Spatafora J."/>
            <person name="Crous P."/>
            <person name="Grigoriev I."/>
        </authorList>
    </citation>
    <scope>NUCLEOTIDE SEQUENCE</scope>
    <source>
        <strain evidence="6">CBS 110217</strain>
    </source>
</reference>
<protein>
    <recommendedName>
        <fullName evidence="8">ZZ-type domain-containing protein</fullName>
    </recommendedName>
</protein>
<feature type="region of interest" description="Disordered" evidence="4">
    <location>
        <begin position="730"/>
        <end position="749"/>
    </location>
</feature>
<evidence type="ECO:0000313" key="7">
    <source>
        <dbReference type="Proteomes" id="UP000799777"/>
    </source>
</evidence>
<keyword evidence="5" id="KW-1133">Transmembrane helix</keyword>
<keyword evidence="7" id="KW-1185">Reference proteome</keyword>
<keyword evidence="5" id="KW-0812">Transmembrane</keyword>
<dbReference type="OrthoDB" id="3755736at2759"/>
<proteinExistence type="predicted"/>
<dbReference type="InterPro" id="IPR043145">
    <property type="entry name" value="Znf_ZZ_sf"/>
</dbReference>
<feature type="transmembrane region" description="Helical" evidence="5">
    <location>
        <begin position="75"/>
        <end position="95"/>
    </location>
</feature>
<sequence length="778" mass="87058">MSSKFARHYSAHEAQRCEYAKEVWLSLVKHALPDPVPHMEGSKRPSFILCEPLPTWCTAPLSVTSTMDSNNLTRVGTAASFITILGVIWTVRVILQISWSILFTIKEEHARLQKEVDQFAVVLNAVSIQLPTLSNAGFNSIRLRFVRISTDLLSIGSREVLVGYSLPSRLALLLASSQMKKLKGELQSLKDDFTAIVGVQHIGRNLIIGLKARNSKSSWKFCNEIVSCLARYQGQTAEDFAITPFYRETVVEAANPWPGSTPKDRTKLLEYKRGSFGTYLSHCDGLDLVPIGMLEASSAFFPESYASQPQVPDLVVTSHREEARTNFSSVDRYRVIYRQDSRTSLFVNLILDLPTSSCYWRFAITSDHRRPYRDVSAQGGMPMNLLRRLALALDSLQITRDDYQILLRAPDSTEQDLIITRIMLPSAAIAITPGTENTEQAVGNRIYHLGCRRFDENEVARIACLSLPDQYLASVDGCLVEEVVSLHRPPNATFCYNVQLLHLLRDEPGFACLKGVIVKSQAKHVKSYLLEWPATAFARILAASWSSHDKTALTLKEEFYKAPDTWEDSVWFGPNPLPHLPNTVPRWLQGIVDACCAGISARPSCGDLLAKFPSANIGTSTNSSQTQVPELQNQLDMRSCHYGVTCCSLCWKQITGTGYACNICKGGDFDMCLACFERGNHCDDPQHLLLETKFQGWSTSFVTHYHSSPDKLGKRKICALTPSYQCAPTNSTAENDRLPSRRSNRSMDKVNLQEVQPSYQHDRWALITPPASYHDMQG</sequence>
<evidence type="ECO:0000256" key="4">
    <source>
        <dbReference type="SAM" id="MobiDB-lite"/>
    </source>
</evidence>
<accession>A0A9P4LJI0</accession>
<keyword evidence="1" id="KW-0479">Metal-binding</keyword>
<comment type="caution">
    <text evidence="6">The sequence shown here is derived from an EMBL/GenBank/DDBJ whole genome shotgun (WGS) entry which is preliminary data.</text>
</comment>
<keyword evidence="2" id="KW-0863">Zinc-finger</keyword>
<evidence type="ECO:0000256" key="1">
    <source>
        <dbReference type="ARBA" id="ARBA00022723"/>
    </source>
</evidence>
<dbReference type="AlphaFoldDB" id="A0A9P4LJI0"/>